<name>A0A6J6IHN7_9ZZZZ</name>
<reference evidence="1" key="1">
    <citation type="submission" date="2020-05" db="EMBL/GenBank/DDBJ databases">
        <authorList>
            <person name="Chiriac C."/>
            <person name="Salcher M."/>
            <person name="Ghai R."/>
            <person name="Kavagutti S V."/>
        </authorList>
    </citation>
    <scope>NUCLEOTIDE SEQUENCE</scope>
</reference>
<accession>A0A6J6IHN7</accession>
<sequence>MDVVVGVVLDAANLWHDSWLVRALRRKRSREWNVHYGHACELVESFLSSLWWFAYETEEIGADPGGGAHQNLNAGVLVVSYITACGRLITFGERRGCSAVEKSVYRVMQRRSVSRC</sequence>
<dbReference type="AlphaFoldDB" id="A0A6J6IHN7"/>
<organism evidence="1">
    <name type="scientific">freshwater metagenome</name>
    <dbReference type="NCBI Taxonomy" id="449393"/>
    <lineage>
        <taxon>unclassified sequences</taxon>
        <taxon>metagenomes</taxon>
        <taxon>ecological metagenomes</taxon>
    </lineage>
</organism>
<gene>
    <name evidence="1" type="ORF">UFOPK2000_00269</name>
</gene>
<evidence type="ECO:0000313" key="1">
    <source>
        <dbReference type="EMBL" id="CAB4623975.1"/>
    </source>
</evidence>
<dbReference type="EMBL" id="CAEZVK010000015">
    <property type="protein sequence ID" value="CAB4623975.1"/>
    <property type="molecule type" value="Genomic_DNA"/>
</dbReference>
<protein>
    <submittedName>
        <fullName evidence="1">Unannotated protein</fullName>
    </submittedName>
</protein>
<proteinExistence type="predicted"/>